<protein>
    <submittedName>
        <fullName evidence="3">Ig-like domain repeat protein</fullName>
    </submittedName>
</protein>
<dbReference type="InterPro" id="IPR032109">
    <property type="entry name" value="Big_3_5"/>
</dbReference>
<dbReference type="EMBL" id="JAGDYM010000007">
    <property type="protein sequence ID" value="MBO1901650.1"/>
    <property type="molecule type" value="Genomic_DNA"/>
</dbReference>
<gene>
    <name evidence="3" type="ORF">J4H92_06750</name>
</gene>
<evidence type="ECO:0000256" key="1">
    <source>
        <dbReference type="SAM" id="SignalP"/>
    </source>
</evidence>
<evidence type="ECO:0000313" key="3">
    <source>
        <dbReference type="EMBL" id="MBO1901650.1"/>
    </source>
</evidence>
<keyword evidence="1" id="KW-0732">Signal</keyword>
<dbReference type="Gene3D" id="2.60.40.10">
    <property type="entry name" value="Immunoglobulins"/>
    <property type="match status" value="5"/>
</dbReference>
<reference evidence="3" key="1">
    <citation type="submission" date="2021-03" db="EMBL/GenBank/DDBJ databases">
        <title>Leucobacter chromiisoli sp. nov., isolated from chromium-containing soil of chemical plant.</title>
        <authorList>
            <person name="Xu Z."/>
        </authorList>
    </citation>
    <scope>NUCLEOTIDE SEQUENCE</scope>
    <source>
        <strain evidence="3">S27</strain>
    </source>
</reference>
<dbReference type="GO" id="GO:0005975">
    <property type="term" value="P:carbohydrate metabolic process"/>
    <property type="evidence" value="ECO:0007669"/>
    <property type="project" value="UniProtKB-ARBA"/>
</dbReference>
<dbReference type="RefSeq" id="WP_208097417.1">
    <property type="nucleotide sequence ID" value="NZ_JAGDYM010000007.1"/>
</dbReference>
<proteinExistence type="predicted"/>
<keyword evidence="4" id="KW-1185">Reference proteome</keyword>
<feature type="signal peptide" evidence="1">
    <location>
        <begin position="1"/>
        <end position="34"/>
    </location>
</feature>
<evidence type="ECO:0000259" key="2">
    <source>
        <dbReference type="Pfam" id="PF16640"/>
    </source>
</evidence>
<dbReference type="AlphaFoldDB" id="A0A939MKK3"/>
<feature type="chain" id="PRO_5037552284" evidence="1">
    <location>
        <begin position="35"/>
        <end position="717"/>
    </location>
</feature>
<accession>A0A939MKK3</accession>
<feature type="domain" description="Bacterial Ig-like" evidence="2">
    <location>
        <begin position="258"/>
        <end position="339"/>
    </location>
</feature>
<dbReference type="InterPro" id="IPR013783">
    <property type="entry name" value="Ig-like_fold"/>
</dbReference>
<dbReference type="Pfam" id="PF16640">
    <property type="entry name" value="Big_3_5"/>
    <property type="match status" value="3"/>
</dbReference>
<evidence type="ECO:0000313" key="4">
    <source>
        <dbReference type="Proteomes" id="UP000664382"/>
    </source>
</evidence>
<name>A0A939MKK3_9MICO</name>
<feature type="domain" description="Bacterial Ig-like" evidence="2">
    <location>
        <begin position="442"/>
        <end position="522"/>
    </location>
</feature>
<sequence length="717" mass="74974">MKQATIETKKRIRATILGLLVLALAFAGIQPAYADDSDPVQTTLTATSKLGSAAVQSGPNHVITALRPDWVVTAAIVPTTARGQVDLVLDGTVIASGQLGANGTAAIAVPAAPLVVGEHVVTLRYLGDQGHAPADASFSLRVDKNPTYPRLVGSHTTTFATNTRFSADRPINVRLDSLGVLRTGTVRFEVDGVPVGSTEVNLTTGVADLPDPIRLKAGRYTVYGYYSGNDNYLEGNAGRAFNVDLAPTTAELFLDAEQVGASEPVRATARVSAVNSVVNEGSVEFFVAGESAGSVEIVDGEAVLELEGVDVGRQKISAEYTDGEGTYIDSRTSEVVVQVDREPTSTEFEIARTELSAGDEVTVSARVTPADATGSVQFSADGRILGHARVIGGVAQRSIVPPVGAERVEARYLGDRRHEPSGSASIEVSVSPRSTSTSIELASERVAFGASVEVTARVLGGAIGAMELYLDGVIVARSLAVDGEARFELAGIGVGAHGLTARYIGSETHLPSESGTRTLTVSEAEVDIRSLSLSRVRAVYGSADRVTATVEVSAPDGVRIRLLSGTRDLGTGAVKDGKVSWSLPARLEAGRYTLQARHVLSTGVLGDSSAPRALTVQRAKPTAIQASGHRFKKGTKPRVTVKVGALSNGSSPTGRVRVKVGSYTKTVVLRASAKGTVTVTLGRKFDRTVSARVVFVSSDARNVAGASTKTVRLKVRR</sequence>
<feature type="domain" description="Bacterial Ig-like" evidence="2">
    <location>
        <begin position="351"/>
        <end position="430"/>
    </location>
</feature>
<organism evidence="3 4">
    <name type="scientific">Leucobacter weissii</name>
    <dbReference type="NCBI Taxonomy" id="1983706"/>
    <lineage>
        <taxon>Bacteria</taxon>
        <taxon>Bacillati</taxon>
        <taxon>Actinomycetota</taxon>
        <taxon>Actinomycetes</taxon>
        <taxon>Micrococcales</taxon>
        <taxon>Microbacteriaceae</taxon>
        <taxon>Leucobacter</taxon>
    </lineage>
</organism>
<dbReference type="Proteomes" id="UP000664382">
    <property type="component" value="Unassembled WGS sequence"/>
</dbReference>
<comment type="caution">
    <text evidence="3">The sequence shown here is derived from an EMBL/GenBank/DDBJ whole genome shotgun (WGS) entry which is preliminary data.</text>
</comment>